<gene>
    <name evidence="3" type="ORF">HUK65_06610</name>
</gene>
<proteinExistence type="predicted"/>
<dbReference type="AlphaFoldDB" id="A0A7Z0HYL5"/>
<reference evidence="3 4" key="1">
    <citation type="journal article" date="2000" name="Arch. Microbiol.">
        <title>Rhodobaca bogoriensis gen. nov. and sp. nov., an alkaliphilic purple nonsulfur bacterium from African Rift Valley soda lakes.</title>
        <authorList>
            <person name="Milford A.D."/>
            <person name="Achenbach L.A."/>
            <person name="Jung D.O."/>
            <person name="Madigan M.T."/>
        </authorList>
    </citation>
    <scope>NUCLEOTIDE SEQUENCE [LARGE SCALE GENOMIC DNA]</scope>
    <source>
        <strain evidence="3 4">2376</strain>
    </source>
</reference>
<accession>A0A7Z0HYL5</accession>
<evidence type="ECO:0000256" key="1">
    <source>
        <dbReference type="SAM" id="MobiDB-lite"/>
    </source>
</evidence>
<sequence>MCSHLTSAPRLAAAVLLSALLALAPQTAPAQTATQEDLRALVFYLQQDDQPAVQAELRRLRAQFPDWRPPATLSELVGTEADGGGPDVAGIWQRIDRQDFAGARRMIDQTRRAHPDWTPDGEMLRILELNEAQARFDAAVAARNAPDAIAVARRTPQLMRCDRINNAWGLAEMYHLAGQTANAVATYRSTLGSCQRLADMEPTLEKADAVASPAQMAELFSAARQAAPQHRDQLDRLEQRLRAGRGGGSTGSAPAPTAQRSPAPSAAPAPAAAAGAMPAGAPTSFDGLPLRGDARVSEVRAAKEAENWSRCFARSAAPRSLELLYERSWCALAHDRPAEALAGFAAVAQRGGALGGNIPRDVRYGLALAHLSLQMTEEGARIAGTANLTDAQRLEVETIVLDQRGVRAFRLGEFRQAIASFDALEQSASGGLRRDLAIMRAYAHLNTGQRGTAHAQFQRLHDQLTTAETRAGLDASRGGP</sequence>
<protein>
    <recommendedName>
        <fullName evidence="5">Tetratricopeptide repeat protein</fullName>
    </recommendedName>
</protein>
<dbReference type="RefSeq" id="WP_179905364.1">
    <property type="nucleotide sequence ID" value="NZ_JACBXS010000010.1"/>
</dbReference>
<evidence type="ECO:0000313" key="3">
    <source>
        <dbReference type="EMBL" id="NYS24660.1"/>
    </source>
</evidence>
<feature type="signal peptide" evidence="2">
    <location>
        <begin position="1"/>
        <end position="30"/>
    </location>
</feature>
<feature type="region of interest" description="Disordered" evidence="1">
    <location>
        <begin position="243"/>
        <end position="280"/>
    </location>
</feature>
<dbReference type="Proteomes" id="UP000529417">
    <property type="component" value="Unassembled WGS sequence"/>
</dbReference>
<name>A0A7Z0HYL5_9RHOB</name>
<evidence type="ECO:0000313" key="4">
    <source>
        <dbReference type="Proteomes" id="UP000529417"/>
    </source>
</evidence>
<feature type="compositionally biased region" description="Low complexity" evidence="1">
    <location>
        <begin position="251"/>
        <end position="280"/>
    </location>
</feature>
<evidence type="ECO:0008006" key="5">
    <source>
        <dbReference type="Google" id="ProtNLM"/>
    </source>
</evidence>
<keyword evidence="2" id="KW-0732">Signal</keyword>
<dbReference type="EMBL" id="JACBXS010000010">
    <property type="protein sequence ID" value="NYS24660.1"/>
    <property type="molecule type" value="Genomic_DNA"/>
</dbReference>
<feature type="chain" id="PRO_5030781153" description="Tetratricopeptide repeat protein" evidence="2">
    <location>
        <begin position="31"/>
        <end position="480"/>
    </location>
</feature>
<comment type="caution">
    <text evidence="3">The sequence shown here is derived from an EMBL/GenBank/DDBJ whole genome shotgun (WGS) entry which is preliminary data.</text>
</comment>
<organism evidence="3 4">
    <name type="scientific">Rhabdonatronobacter sediminivivens</name>
    <dbReference type="NCBI Taxonomy" id="2743469"/>
    <lineage>
        <taxon>Bacteria</taxon>
        <taxon>Pseudomonadati</taxon>
        <taxon>Pseudomonadota</taxon>
        <taxon>Alphaproteobacteria</taxon>
        <taxon>Rhodobacterales</taxon>
        <taxon>Paracoccaceae</taxon>
        <taxon>Rhabdonatronobacter</taxon>
    </lineage>
</organism>
<evidence type="ECO:0000256" key="2">
    <source>
        <dbReference type="SAM" id="SignalP"/>
    </source>
</evidence>
<keyword evidence="4" id="KW-1185">Reference proteome</keyword>